<sequence length="208" mass="23704">MHWNCVLQRGKTLQDLEQDFLPHMSIISEVTEEKNDEDVEDNNHIIEVYSGDDRELGKTKENSFENDVNGANDENTQGFENDNIVEAPVKCMMNALKNEELLGKDDQKWGKPSEEQSGSSAVSNKNDKDTEMEQEFIVDISSIGETYEDSDVGQLEFAMGKIRAEYEVIAQFIHKIELFAAELLWDVCENKNLTKNVDVGSKWQYLGN</sequence>
<dbReference type="EMBL" id="JAAGAX010000004">
    <property type="protein sequence ID" value="KAF2317616.1"/>
    <property type="molecule type" value="Genomic_DNA"/>
</dbReference>
<feature type="compositionally biased region" description="Polar residues" evidence="1">
    <location>
        <begin position="115"/>
        <end position="124"/>
    </location>
</feature>
<proteinExistence type="predicted"/>
<evidence type="ECO:0000313" key="3">
    <source>
        <dbReference type="Proteomes" id="UP000467840"/>
    </source>
</evidence>
<feature type="region of interest" description="Disordered" evidence="1">
    <location>
        <begin position="102"/>
        <end position="131"/>
    </location>
</feature>
<evidence type="ECO:0000313" key="2">
    <source>
        <dbReference type="EMBL" id="KAF2317616.1"/>
    </source>
</evidence>
<feature type="compositionally biased region" description="Basic and acidic residues" evidence="1">
    <location>
        <begin position="102"/>
        <end position="114"/>
    </location>
</feature>
<organism evidence="2 3">
    <name type="scientific">Hevea brasiliensis</name>
    <name type="common">Para rubber tree</name>
    <name type="synonym">Siphonia brasiliensis</name>
    <dbReference type="NCBI Taxonomy" id="3981"/>
    <lineage>
        <taxon>Eukaryota</taxon>
        <taxon>Viridiplantae</taxon>
        <taxon>Streptophyta</taxon>
        <taxon>Embryophyta</taxon>
        <taxon>Tracheophyta</taxon>
        <taxon>Spermatophyta</taxon>
        <taxon>Magnoliopsida</taxon>
        <taxon>eudicotyledons</taxon>
        <taxon>Gunneridae</taxon>
        <taxon>Pentapetalae</taxon>
        <taxon>rosids</taxon>
        <taxon>fabids</taxon>
        <taxon>Malpighiales</taxon>
        <taxon>Euphorbiaceae</taxon>
        <taxon>Crotonoideae</taxon>
        <taxon>Micrandreae</taxon>
        <taxon>Hevea</taxon>
    </lineage>
</organism>
<keyword evidence="3" id="KW-1185">Reference proteome</keyword>
<gene>
    <name evidence="2" type="ORF">GH714_025601</name>
</gene>
<evidence type="ECO:0000256" key="1">
    <source>
        <dbReference type="SAM" id="MobiDB-lite"/>
    </source>
</evidence>
<accession>A0A6A6MYX2</accession>
<protein>
    <submittedName>
        <fullName evidence="2">Uncharacterized protein</fullName>
    </submittedName>
</protein>
<reference evidence="2 3" key="1">
    <citation type="journal article" date="2020" name="Mol. Plant">
        <title>The Chromosome-Based Rubber Tree Genome Provides New Insights into Spurge Genome Evolution and Rubber Biosynthesis.</title>
        <authorList>
            <person name="Liu J."/>
            <person name="Shi C."/>
            <person name="Shi C.C."/>
            <person name="Li W."/>
            <person name="Zhang Q.J."/>
            <person name="Zhang Y."/>
            <person name="Li K."/>
            <person name="Lu H.F."/>
            <person name="Shi C."/>
            <person name="Zhu S.T."/>
            <person name="Xiao Z.Y."/>
            <person name="Nan H."/>
            <person name="Yue Y."/>
            <person name="Zhu X.G."/>
            <person name="Wu Y."/>
            <person name="Hong X.N."/>
            <person name="Fan G.Y."/>
            <person name="Tong Y."/>
            <person name="Zhang D."/>
            <person name="Mao C.L."/>
            <person name="Liu Y.L."/>
            <person name="Hao S.J."/>
            <person name="Liu W.Q."/>
            <person name="Lv M.Q."/>
            <person name="Zhang H.B."/>
            <person name="Liu Y."/>
            <person name="Hu-Tang G.R."/>
            <person name="Wang J.P."/>
            <person name="Wang J.H."/>
            <person name="Sun Y.H."/>
            <person name="Ni S.B."/>
            <person name="Chen W.B."/>
            <person name="Zhang X.C."/>
            <person name="Jiao Y.N."/>
            <person name="Eichler E.E."/>
            <person name="Li G.H."/>
            <person name="Liu X."/>
            <person name="Gao L.Z."/>
        </authorList>
    </citation>
    <scope>NUCLEOTIDE SEQUENCE [LARGE SCALE GENOMIC DNA]</scope>
    <source>
        <strain evidence="3">cv. GT1</strain>
        <tissue evidence="2">Leaf</tissue>
    </source>
</reference>
<dbReference type="AlphaFoldDB" id="A0A6A6MYX2"/>
<comment type="caution">
    <text evidence="2">The sequence shown here is derived from an EMBL/GenBank/DDBJ whole genome shotgun (WGS) entry which is preliminary data.</text>
</comment>
<dbReference type="Proteomes" id="UP000467840">
    <property type="component" value="Chromosome 6"/>
</dbReference>
<name>A0A6A6MYX2_HEVBR</name>